<evidence type="ECO:0008006" key="3">
    <source>
        <dbReference type="Google" id="ProtNLM"/>
    </source>
</evidence>
<gene>
    <name evidence="1" type="ORF">SAMN02746066_02947</name>
</gene>
<dbReference type="OrthoDB" id="6636823at2"/>
<dbReference type="AlphaFoldDB" id="A0A1M7KTB7"/>
<organism evidence="1 2">
    <name type="scientific">Anaerosporobacter mobilis DSM 15930</name>
    <dbReference type="NCBI Taxonomy" id="1120996"/>
    <lineage>
        <taxon>Bacteria</taxon>
        <taxon>Bacillati</taxon>
        <taxon>Bacillota</taxon>
        <taxon>Clostridia</taxon>
        <taxon>Lachnospirales</taxon>
        <taxon>Lachnospiraceae</taxon>
        <taxon>Anaerosporobacter</taxon>
    </lineage>
</organism>
<name>A0A1M7KTB7_9FIRM</name>
<protein>
    <recommendedName>
        <fullName evidence="3">DUF4250 domain-containing protein</fullName>
    </recommendedName>
</protein>
<keyword evidence="2" id="KW-1185">Reference proteome</keyword>
<dbReference type="Proteomes" id="UP000184038">
    <property type="component" value="Unassembled WGS sequence"/>
</dbReference>
<dbReference type="STRING" id="1120996.SAMN02746066_02947"/>
<sequence length="58" mass="6824">MNIPNDPVMLLSYINTQLRDFYPNLKDLCSSLTIDEQSLCSKLESIDYRYDETTNQFI</sequence>
<dbReference type="RefSeq" id="WP_073289017.1">
    <property type="nucleotide sequence ID" value="NZ_FRCP01000014.1"/>
</dbReference>
<dbReference type="EMBL" id="FRCP01000014">
    <property type="protein sequence ID" value="SHM68744.1"/>
    <property type="molecule type" value="Genomic_DNA"/>
</dbReference>
<evidence type="ECO:0000313" key="2">
    <source>
        <dbReference type="Proteomes" id="UP000184038"/>
    </source>
</evidence>
<dbReference type="InterPro" id="IPR025346">
    <property type="entry name" value="DUF4250"/>
</dbReference>
<reference evidence="1 2" key="1">
    <citation type="submission" date="2016-11" db="EMBL/GenBank/DDBJ databases">
        <authorList>
            <person name="Jaros S."/>
            <person name="Januszkiewicz K."/>
            <person name="Wedrychowicz H."/>
        </authorList>
    </citation>
    <scope>NUCLEOTIDE SEQUENCE [LARGE SCALE GENOMIC DNA]</scope>
    <source>
        <strain evidence="1 2">DSM 15930</strain>
    </source>
</reference>
<evidence type="ECO:0000313" key="1">
    <source>
        <dbReference type="EMBL" id="SHM68744.1"/>
    </source>
</evidence>
<dbReference type="Pfam" id="PF14056">
    <property type="entry name" value="DUF4250"/>
    <property type="match status" value="1"/>
</dbReference>
<proteinExistence type="predicted"/>
<accession>A0A1M7KTB7</accession>